<protein>
    <recommendedName>
        <fullName evidence="3">AB hydrolase-1 domain-containing protein</fullName>
    </recommendedName>
</protein>
<dbReference type="EMBL" id="JARJCM010000016">
    <property type="protein sequence ID" value="KAJ7041514.1"/>
    <property type="molecule type" value="Genomic_DNA"/>
</dbReference>
<evidence type="ECO:0000313" key="1">
    <source>
        <dbReference type="EMBL" id="KAJ7041514.1"/>
    </source>
</evidence>
<evidence type="ECO:0008006" key="3">
    <source>
        <dbReference type="Google" id="ProtNLM"/>
    </source>
</evidence>
<comment type="caution">
    <text evidence="1">The sequence shown here is derived from an EMBL/GenBank/DDBJ whole genome shotgun (WGS) entry which is preliminary data.</text>
</comment>
<keyword evidence="2" id="KW-1185">Reference proteome</keyword>
<dbReference type="Proteomes" id="UP001218188">
    <property type="component" value="Unassembled WGS sequence"/>
</dbReference>
<name>A0AAD6XDQ7_9AGAR</name>
<organism evidence="1 2">
    <name type="scientific">Mycena alexandri</name>
    <dbReference type="NCBI Taxonomy" id="1745969"/>
    <lineage>
        <taxon>Eukaryota</taxon>
        <taxon>Fungi</taxon>
        <taxon>Dikarya</taxon>
        <taxon>Basidiomycota</taxon>
        <taxon>Agaricomycotina</taxon>
        <taxon>Agaricomycetes</taxon>
        <taxon>Agaricomycetidae</taxon>
        <taxon>Agaricales</taxon>
        <taxon>Marasmiineae</taxon>
        <taxon>Mycenaceae</taxon>
        <taxon>Mycena</taxon>
    </lineage>
</organism>
<proteinExistence type="predicted"/>
<gene>
    <name evidence="1" type="ORF">C8F04DRAFT_1300898</name>
</gene>
<reference evidence="1" key="1">
    <citation type="submission" date="2023-03" db="EMBL/GenBank/DDBJ databases">
        <title>Massive genome expansion in bonnet fungi (Mycena s.s.) driven by repeated elements and novel gene families across ecological guilds.</title>
        <authorList>
            <consortium name="Lawrence Berkeley National Laboratory"/>
            <person name="Harder C.B."/>
            <person name="Miyauchi S."/>
            <person name="Viragh M."/>
            <person name="Kuo A."/>
            <person name="Thoen E."/>
            <person name="Andreopoulos B."/>
            <person name="Lu D."/>
            <person name="Skrede I."/>
            <person name="Drula E."/>
            <person name="Henrissat B."/>
            <person name="Morin E."/>
            <person name="Kohler A."/>
            <person name="Barry K."/>
            <person name="LaButti K."/>
            <person name="Morin E."/>
            <person name="Salamov A."/>
            <person name="Lipzen A."/>
            <person name="Mereny Z."/>
            <person name="Hegedus B."/>
            <person name="Baldrian P."/>
            <person name="Stursova M."/>
            <person name="Weitz H."/>
            <person name="Taylor A."/>
            <person name="Grigoriev I.V."/>
            <person name="Nagy L.G."/>
            <person name="Martin F."/>
            <person name="Kauserud H."/>
        </authorList>
    </citation>
    <scope>NUCLEOTIDE SEQUENCE</scope>
    <source>
        <strain evidence="1">CBHHK200</strain>
    </source>
</reference>
<evidence type="ECO:0000313" key="2">
    <source>
        <dbReference type="Proteomes" id="UP001218188"/>
    </source>
</evidence>
<dbReference type="AlphaFoldDB" id="A0AAD6XDQ7"/>
<sequence length="215" mass="23472">MAPSSMVPLDYNSSEAGHASIAITRYPSNSFKSDYLGPVLLNPGGPGGSGIDYVVEVGEEIATILGDGFDIVGFDPRGRSTSCHLLNAQYFLVQLRCRTGVVDSFKGPGKKPWRGVPAVAVFACPGVRLTQSGALDRVIAAYSHCSTAQRQHSTHGRIVGLLDVRYYRYFTHIPPQKFTTLSQAHPLNQDLKQTSALEYITYHVHRLFAQASRGF</sequence>
<accession>A0AAD6XDQ7</accession>